<dbReference type="GO" id="GO:0022904">
    <property type="term" value="P:respiratory electron transport chain"/>
    <property type="evidence" value="ECO:0007669"/>
    <property type="project" value="InterPro"/>
</dbReference>
<dbReference type="AlphaFoldDB" id="A0AAN0NDC5"/>
<dbReference type="SUPFAM" id="SSF81342">
    <property type="entry name" value="Transmembrane di-heme cytochromes"/>
    <property type="match status" value="1"/>
</dbReference>
<evidence type="ECO:0000256" key="1">
    <source>
        <dbReference type="ARBA" id="ARBA00004651"/>
    </source>
</evidence>
<dbReference type="Pfam" id="PF01292">
    <property type="entry name" value="Ni_hydr_CYTB"/>
    <property type="match status" value="1"/>
</dbReference>
<evidence type="ECO:0000256" key="6">
    <source>
        <dbReference type="SAM" id="Phobius"/>
    </source>
</evidence>
<organism evidence="8 9">
    <name type="scientific">Yoonia algicola</name>
    <dbReference type="NCBI Taxonomy" id="3137368"/>
    <lineage>
        <taxon>Bacteria</taxon>
        <taxon>Pseudomonadati</taxon>
        <taxon>Pseudomonadota</taxon>
        <taxon>Alphaproteobacteria</taxon>
        <taxon>Rhodobacterales</taxon>
        <taxon>Paracoccaceae</taxon>
        <taxon>Yoonia</taxon>
    </lineage>
</organism>
<dbReference type="GO" id="GO:0009055">
    <property type="term" value="F:electron transfer activity"/>
    <property type="evidence" value="ECO:0007669"/>
    <property type="project" value="InterPro"/>
</dbReference>
<dbReference type="InterPro" id="IPR016174">
    <property type="entry name" value="Di-haem_cyt_TM"/>
</dbReference>
<sequence>MHWLMVPLFVWFVVVQPNDVQRIGPAAVQFHSVMGLLFVSLALFWTVDYMRKGLASRPGPKLPAKARAVHPILHKVLIWGVFCVALTGFCLGLTSAVLLWAGGIVPIAPPLNMPQANDFIGMVHEVQFYTLAVIAGFHVLFHLWRHYALRDNALRIMATKALHRFL</sequence>
<dbReference type="KEGG" id="yag:AABB28_09775"/>
<feature type="domain" description="Cytochrome b561 bacterial/Ni-hydrogenase" evidence="7">
    <location>
        <begin position="1"/>
        <end position="159"/>
    </location>
</feature>
<dbReference type="RefSeq" id="WP_342068616.1">
    <property type="nucleotide sequence ID" value="NZ_CP151762.1"/>
</dbReference>
<evidence type="ECO:0000256" key="4">
    <source>
        <dbReference type="ARBA" id="ARBA00022989"/>
    </source>
</evidence>
<dbReference type="Proteomes" id="UP001451782">
    <property type="component" value="Chromosome"/>
</dbReference>
<keyword evidence="4 6" id="KW-1133">Transmembrane helix</keyword>
<feature type="transmembrane region" description="Helical" evidence="6">
    <location>
        <begin position="76"/>
        <end position="108"/>
    </location>
</feature>
<evidence type="ECO:0000313" key="8">
    <source>
        <dbReference type="EMBL" id="WZU62206.1"/>
    </source>
</evidence>
<reference evidence="8 9" key="1">
    <citation type="submission" date="2024-04" db="EMBL/GenBank/DDBJ databases">
        <title>Phylogenomic analyses of a clade within the roseobacter group suggest taxonomic reassignments of species of the genera Aestuariivita, Citreicella, Loktanella, Nautella, Pelagibaca, Ruegeria, Thalassobius, Thiobacimonas and Tropicibacter, and the proposal o.</title>
        <authorList>
            <person name="Jeon C.O."/>
        </authorList>
    </citation>
    <scope>NUCLEOTIDE SEQUENCE [LARGE SCALE GENOMIC DNA]</scope>
    <source>
        <strain evidence="8 9">G8-12</strain>
    </source>
</reference>
<evidence type="ECO:0000259" key="7">
    <source>
        <dbReference type="Pfam" id="PF01292"/>
    </source>
</evidence>
<keyword evidence="3 6" id="KW-0812">Transmembrane</keyword>
<name>A0AAN0NDC5_9RHOB</name>
<accession>A0AAN0NDC5</accession>
<dbReference type="InterPro" id="IPR011577">
    <property type="entry name" value="Cyt_b561_bac/Ni-Hgenase"/>
</dbReference>
<proteinExistence type="predicted"/>
<comment type="subcellular location">
    <subcellularLocation>
        <location evidence="1">Cell membrane</location>
        <topology evidence="1">Multi-pass membrane protein</topology>
    </subcellularLocation>
</comment>
<keyword evidence="9" id="KW-1185">Reference proteome</keyword>
<dbReference type="EMBL" id="CP151762">
    <property type="protein sequence ID" value="WZU62206.1"/>
    <property type="molecule type" value="Genomic_DNA"/>
</dbReference>
<feature type="transmembrane region" description="Helical" evidence="6">
    <location>
        <begin position="27"/>
        <end position="47"/>
    </location>
</feature>
<feature type="transmembrane region" description="Helical" evidence="6">
    <location>
        <begin position="128"/>
        <end position="147"/>
    </location>
</feature>
<evidence type="ECO:0000313" key="9">
    <source>
        <dbReference type="Proteomes" id="UP001451782"/>
    </source>
</evidence>
<keyword evidence="2" id="KW-1003">Cell membrane</keyword>
<keyword evidence="5 6" id="KW-0472">Membrane</keyword>
<dbReference type="GO" id="GO:0005886">
    <property type="term" value="C:plasma membrane"/>
    <property type="evidence" value="ECO:0007669"/>
    <property type="project" value="UniProtKB-SubCell"/>
</dbReference>
<evidence type="ECO:0000256" key="5">
    <source>
        <dbReference type="ARBA" id="ARBA00023136"/>
    </source>
</evidence>
<protein>
    <submittedName>
        <fullName evidence="8">Cytochrome b/b6 domain-containing protein</fullName>
    </submittedName>
</protein>
<evidence type="ECO:0000256" key="2">
    <source>
        <dbReference type="ARBA" id="ARBA00022475"/>
    </source>
</evidence>
<evidence type="ECO:0000256" key="3">
    <source>
        <dbReference type="ARBA" id="ARBA00022692"/>
    </source>
</evidence>
<gene>
    <name evidence="8" type="ORF">AABB28_09775</name>
</gene>